<dbReference type="EMBL" id="BPLQ01015589">
    <property type="protein sequence ID" value="GIY89168.1"/>
    <property type="molecule type" value="Genomic_DNA"/>
</dbReference>
<organism evidence="1 2">
    <name type="scientific">Caerostris darwini</name>
    <dbReference type="NCBI Taxonomy" id="1538125"/>
    <lineage>
        <taxon>Eukaryota</taxon>
        <taxon>Metazoa</taxon>
        <taxon>Ecdysozoa</taxon>
        <taxon>Arthropoda</taxon>
        <taxon>Chelicerata</taxon>
        <taxon>Arachnida</taxon>
        <taxon>Araneae</taxon>
        <taxon>Araneomorphae</taxon>
        <taxon>Entelegynae</taxon>
        <taxon>Araneoidea</taxon>
        <taxon>Araneidae</taxon>
        <taxon>Caerostris</taxon>
    </lineage>
</organism>
<dbReference type="Proteomes" id="UP001054837">
    <property type="component" value="Unassembled WGS sequence"/>
</dbReference>
<protein>
    <submittedName>
        <fullName evidence="1">Uncharacterized protein</fullName>
    </submittedName>
</protein>
<comment type="caution">
    <text evidence="1">The sequence shown here is derived from an EMBL/GenBank/DDBJ whole genome shotgun (WGS) entry which is preliminary data.</text>
</comment>
<accession>A0AAV4X3K2</accession>
<proteinExistence type="predicted"/>
<sequence>MMKEGWVLLDFDLSRIVGTCFLKDAFSSWQAEGVLSVTPLDLSERDDSCCGFTQFMEWIELVPGCFWTLIYLALLELVFSSATNPNESFPSKRTNISSFCRQRQAEGVLSVTPLELPERDDSCFGFTWFMESPD</sequence>
<evidence type="ECO:0000313" key="1">
    <source>
        <dbReference type="EMBL" id="GIY89168.1"/>
    </source>
</evidence>
<evidence type="ECO:0000313" key="2">
    <source>
        <dbReference type="Proteomes" id="UP001054837"/>
    </source>
</evidence>
<keyword evidence="2" id="KW-1185">Reference proteome</keyword>
<dbReference type="AlphaFoldDB" id="A0AAV4X3K2"/>
<gene>
    <name evidence="1" type="ORF">CDAR_33251</name>
</gene>
<reference evidence="1 2" key="1">
    <citation type="submission" date="2021-06" db="EMBL/GenBank/DDBJ databases">
        <title>Caerostris darwini draft genome.</title>
        <authorList>
            <person name="Kono N."/>
            <person name="Arakawa K."/>
        </authorList>
    </citation>
    <scope>NUCLEOTIDE SEQUENCE [LARGE SCALE GENOMIC DNA]</scope>
</reference>
<name>A0AAV4X3K2_9ARAC</name>